<dbReference type="InterPro" id="IPR007197">
    <property type="entry name" value="rSAM"/>
</dbReference>
<dbReference type="EMBL" id="GL433837">
    <property type="protein sequence ID" value="EFN58743.1"/>
    <property type="molecule type" value="Genomic_DNA"/>
</dbReference>
<dbReference type="GO" id="GO:0051536">
    <property type="term" value="F:iron-sulfur cluster binding"/>
    <property type="evidence" value="ECO:0007669"/>
    <property type="project" value="InterPro"/>
</dbReference>
<name>E1Z721_CHLVA</name>
<dbReference type="InterPro" id="IPR058240">
    <property type="entry name" value="rSAM_sf"/>
</dbReference>
<dbReference type="OrthoDB" id="2013947at2759"/>
<dbReference type="InterPro" id="IPR006638">
    <property type="entry name" value="Elp3/MiaA/NifB-like_rSAM"/>
</dbReference>
<proteinExistence type="predicted"/>
<reference evidence="3 4" key="1">
    <citation type="journal article" date="2010" name="Plant Cell">
        <title>The Chlorella variabilis NC64A genome reveals adaptation to photosymbiosis, coevolution with viruses, and cryptic sex.</title>
        <authorList>
            <person name="Blanc G."/>
            <person name="Duncan G."/>
            <person name="Agarkova I."/>
            <person name="Borodovsky M."/>
            <person name="Gurnon J."/>
            <person name="Kuo A."/>
            <person name="Lindquist E."/>
            <person name="Lucas S."/>
            <person name="Pangilinan J."/>
            <person name="Polle J."/>
            <person name="Salamov A."/>
            <person name="Terry A."/>
            <person name="Yamada T."/>
            <person name="Dunigan D.D."/>
            <person name="Grigoriev I.V."/>
            <person name="Claverie J.M."/>
            <person name="Van Etten J.L."/>
        </authorList>
    </citation>
    <scope>NUCLEOTIDE SEQUENCE [LARGE SCALE GENOMIC DNA]</scope>
    <source>
        <strain evidence="3 4">NC64A</strain>
    </source>
</reference>
<dbReference type="SMART" id="SM00729">
    <property type="entry name" value="Elp3"/>
    <property type="match status" value="1"/>
</dbReference>
<protein>
    <recommendedName>
        <fullName evidence="2">Elp3/MiaA/NifB-like radical SAM core domain-containing protein</fullName>
    </recommendedName>
</protein>
<organism evidence="4">
    <name type="scientific">Chlorella variabilis</name>
    <name type="common">Green alga</name>
    <dbReference type="NCBI Taxonomy" id="554065"/>
    <lineage>
        <taxon>Eukaryota</taxon>
        <taxon>Viridiplantae</taxon>
        <taxon>Chlorophyta</taxon>
        <taxon>core chlorophytes</taxon>
        <taxon>Trebouxiophyceae</taxon>
        <taxon>Chlorellales</taxon>
        <taxon>Chlorellaceae</taxon>
        <taxon>Chlorella clade</taxon>
        <taxon>Chlorella</taxon>
    </lineage>
</organism>
<dbReference type="KEGG" id="cvr:CHLNCDRAFT_140442"/>
<dbReference type="InParanoid" id="E1Z721"/>
<sequence>MPISAAQPQCSAAPPLRRVVAAVGKRGGGGGGGAKRRGREKQQQQQQAAAPPRSKTLHMAECKADEILCFDPVPAARGALQVLYAYPNTYSVGITSLGYQLVIASVRTNTVTPQLAAALSSRGTRSLTVAVESGSQRVRDIVNKKLATEEIVQCARNAQEGGLEGLKLYGMVGVPGEQEEDVDATITMMQQLRREAPKLRLTLGCSTFVPKAHTPFQWYGVSSEGDRRLKRLEKALGREGVEFRPESYKWSVVQALLSRGDRRLSRLLLLVRQYGDSLGSFRRAFKELQGELPPMEHYVSSNYDPAATVLPWSHLHGPLPLATLVKHQEEAQRHM</sequence>
<dbReference type="Proteomes" id="UP000008141">
    <property type="component" value="Unassembled WGS sequence"/>
</dbReference>
<evidence type="ECO:0000256" key="1">
    <source>
        <dbReference type="SAM" id="MobiDB-lite"/>
    </source>
</evidence>
<accession>E1Z721</accession>
<gene>
    <name evidence="3" type="ORF">CHLNCDRAFT_140442</name>
</gene>
<dbReference type="GeneID" id="17357990"/>
<evidence type="ECO:0000259" key="2">
    <source>
        <dbReference type="SMART" id="SM00729"/>
    </source>
</evidence>
<dbReference type="PANTHER" id="PTHR42731">
    <property type="entry name" value="SLL1084 PROTEIN"/>
    <property type="match status" value="1"/>
</dbReference>
<dbReference type="RefSeq" id="XP_005850845.1">
    <property type="nucleotide sequence ID" value="XM_005850783.1"/>
</dbReference>
<dbReference type="AlphaFoldDB" id="E1Z721"/>
<dbReference type="PANTHER" id="PTHR42731:SF1">
    <property type="entry name" value="RADICAL SAM DOMAIN PROTEIN"/>
    <property type="match status" value="1"/>
</dbReference>
<dbReference type="Gene3D" id="3.80.30.20">
    <property type="entry name" value="tm_1862 like domain"/>
    <property type="match status" value="1"/>
</dbReference>
<feature type="region of interest" description="Disordered" evidence="1">
    <location>
        <begin position="22"/>
        <end position="56"/>
    </location>
</feature>
<evidence type="ECO:0000313" key="4">
    <source>
        <dbReference type="Proteomes" id="UP000008141"/>
    </source>
</evidence>
<keyword evidence="4" id="KW-1185">Reference proteome</keyword>
<dbReference type="Pfam" id="PF04055">
    <property type="entry name" value="Radical_SAM"/>
    <property type="match status" value="1"/>
</dbReference>
<dbReference type="SUPFAM" id="SSF102114">
    <property type="entry name" value="Radical SAM enzymes"/>
    <property type="match status" value="1"/>
</dbReference>
<feature type="domain" description="Elp3/MiaA/NifB-like radical SAM core" evidence="2">
    <location>
        <begin position="52"/>
        <end position="234"/>
    </location>
</feature>
<dbReference type="InterPro" id="IPR023404">
    <property type="entry name" value="rSAM_horseshoe"/>
</dbReference>
<dbReference type="GO" id="GO:0003824">
    <property type="term" value="F:catalytic activity"/>
    <property type="evidence" value="ECO:0007669"/>
    <property type="project" value="InterPro"/>
</dbReference>
<evidence type="ECO:0000313" key="3">
    <source>
        <dbReference type="EMBL" id="EFN58743.1"/>
    </source>
</evidence>